<dbReference type="STRING" id="530564.Psta_1868"/>
<accession>D2QZQ9</accession>
<evidence type="ECO:0000313" key="3">
    <source>
        <dbReference type="Proteomes" id="UP000001887"/>
    </source>
</evidence>
<dbReference type="HOGENOM" id="CLU_2684636_0_0_0"/>
<feature type="transmembrane region" description="Helical" evidence="1">
    <location>
        <begin position="47"/>
        <end position="71"/>
    </location>
</feature>
<keyword evidence="1" id="KW-0472">Membrane</keyword>
<dbReference type="KEGG" id="psl:Psta_1868"/>
<gene>
    <name evidence="2" type="ordered locus">Psta_1868</name>
</gene>
<feature type="transmembrane region" description="Helical" evidence="1">
    <location>
        <begin position="7"/>
        <end position="35"/>
    </location>
</feature>
<dbReference type="eggNOG" id="ENOG502ZGIF">
    <property type="taxonomic scope" value="Bacteria"/>
</dbReference>
<dbReference type="EMBL" id="CP001848">
    <property type="protein sequence ID" value="ADB16542.1"/>
    <property type="molecule type" value="Genomic_DNA"/>
</dbReference>
<keyword evidence="3" id="KW-1185">Reference proteome</keyword>
<evidence type="ECO:0000313" key="2">
    <source>
        <dbReference type="EMBL" id="ADB16542.1"/>
    </source>
</evidence>
<keyword evidence="1" id="KW-1133">Transmembrane helix</keyword>
<organism evidence="2 3">
    <name type="scientific">Pirellula staleyi (strain ATCC 27377 / DSM 6068 / ICPB 4128)</name>
    <name type="common">Pirella staleyi</name>
    <dbReference type="NCBI Taxonomy" id="530564"/>
    <lineage>
        <taxon>Bacteria</taxon>
        <taxon>Pseudomonadati</taxon>
        <taxon>Planctomycetota</taxon>
        <taxon>Planctomycetia</taxon>
        <taxon>Pirellulales</taxon>
        <taxon>Pirellulaceae</taxon>
        <taxon>Pirellula</taxon>
    </lineage>
</organism>
<sequence precursor="true">MRTLSFILLALGAISMLISLPLLGFAVLGFLGVLADVGVSENREMGMQLVLMGLPPLIGGVVFCAIGLLVLKFR</sequence>
<dbReference type="Proteomes" id="UP000001887">
    <property type="component" value="Chromosome"/>
</dbReference>
<protein>
    <submittedName>
        <fullName evidence="2">Uncharacterized protein</fullName>
    </submittedName>
</protein>
<proteinExistence type="predicted"/>
<keyword evidence="1" id="KW-0812">Transmembrane</keyword>
<name>D2QZQ9_PIRSD</name>
<reference evidence="2 3" key="1">
    <citation type="journal article" date="2009" name="Stand. Genomic Sci.">
        <title>Complete genome sequence of Pirellula staleyi type strain (ATCC 27377).</title>
        <authorList>
            <person name="Clum A."/>
            <person name="Tindall B.J."/>
            <person name="Sikorski J."/>
            <person name="Ivanova N."/>
            <person name="Mavrommatis K."/>
            <person name="Lucas S."/>
            <person name="Glavina del Rio T."/>
            <person name="Nolan M."/>
            <person name="Chen F."/>
            <person name="Tice H."/>
            <person name="Pitluck S."/>
            <person name="Cheng J.F."/>
            <person name="Chertkov O."/>
            <person name="Brettin T."/>
            <person name="Han C."/>
            <person name="Detter J.C."/>
            <person name="Kuske C."/>
            <person name="Bruce D."/>
            <person name="Goodwin L."/>
            <person name="Ovchinikova G."/>
            <person name="Pati A."/>
            <person name="Mikhailova N."/>
            <person name="Chen A."/>
            <person name="Palaniappan K."/>
            <person name="Land M."/>
            <person name="Hauser L."/>
            <person name="Chang Y.J."/>
            <person name="Jeffries C.D."/>
            <person name="Chain P."/>
            <person name="Rohde M."/>
            <person name="Goker M."/>
            <person name="Bristow J."/>
            <person name="Eisen J.A."/>
            <person name="Markowitz V."/>
            <person name="Hugenholtz P."/>
            <person name="Kyrpides N.C."/>
            <person name="Klenk H.P."/>
            <person name="Lapidus A."/>
        </authorList>
    </citation>
    <scope>NUCLEOTIDE SEQUENCE [LARGE SCALE GENOMIC DNA]</scope>
    <source>
        <strain evidence="3">ATCC 27377 / DSM 6068 / ICPB 4128</strain>
    </source>
</reference>
<evidence type="ECO:0000256" key="1">
    <source>
        <dbReference type="SAM" id="Phobius"/>
    </source>
</evidence>
<dbReference type="AlphaFoldDB" id="D2QZQ9"/>